<gene>
    <name evidence="1" type="ORF">QE152_g39161</name>
</gene>
<evidence type="ECO:0000313" key="1">
    <source>
        <dbReference type="EMBL" id="KAK9680345.1"/>
    </source>
</evidence>
<dbReference type="Proteomes" id="UP001458880">
    <property type="component" value="Unassembled WGS sequence"/>
</dbReference>
<comment type="caution">
    <text evidence="1">The sequence shown here is derived from an EMBL/GenBank/DDBJ whole genome shotgun (WGS) entry which is preliminary data.</text>
</comment>
<accession>A0AAW1HVE2</accession>
<sequence length="101" mass="11690">MTDAERKARLFHKCVSTGEIYTFDARQLGTMAKKGRQGNSIDQDLGKEISKEILQKKEMVAVNVVDCAAIQGKDVRQRNQPVEPVRKQDIEVRFFARRRRR</sequence>
<dbReference type="EMBL" id="JASPKY010000911">
    <property type="protein sequence ID" value="KAK9680345.1"/>
    <property type="molecule type" value="Genomic_DNA"/>
</dbReference>
<protein>
    <submittedName>
        <fullName evidence="1">Uncharacterized protein</fullName>
    </submittedName>
</protein>
<dbReference type="AlphaFoldDB" id="A0AAW1HVE2"/>
<evidence type="ECO:0000313" key="2">
    <source>
        <dbReference type="Proteomes" id="UP001458880"/>
    </source>
</evidence>
<keyword evidence="2" id="KW-1185">Reference proteome</keyword>
<organism evidence="1 2">
    <name type="scientific">Popillia japonica</name>
    <name type="common">Japanese beetle</name>
    <dbReference type="NCBI Taxonomy" id="7064"/>
    <lineage>
        <taxon>Eukaryota</taxon>
        <taxon>Metazoa</taxon>
        <taxon>Ecdysozoa</taxon>
        <taxon>Arthropoda</taxon>
        <taxon>Hexapoda</taxon>
        <taxon>Insecta</taxon>
        <taxon>Pterygota</taxon>
        <taxon>Neoptera</taxon>
        <taxon>Endopterygota</taxon>
        <taxon>Coleoptera</taxon>
        <taxon>Polyphaga</taxon>
        <taxon>Scarabaeiformia</taxon>
        <taxon>Scarabaeidae</taxon>
        <taxon>Rutelinae</taxon>
        <taxon>Popillia</taxon>
    </lineage>
</organism>
<proteinExistence type="predicted"/>
<name>A0AAW1HVE2_POPJA</name>
<reference evidence="1 2" key="1">
    <citation type="journal article" date="2024" name="BMC Genomics">
        <title>De novo assembly and annotation of Popillia japonica's genome with initial clues to its potential as an invasive pest.</title>
        <authorList>
            <person name="Cucini C."/>
            <person name="Boschi S."/>
            <person name="Funari R."/>
            <person name="Cardaioli E."/>
            <person name="Iannotti N."/>
            <person name="Marturano G."/>
            <person name="Paoli F."/>
            <person name="Bruttini M."/>
            <person name="Carapelli A."/>
            <person name="Frati F."/>
            <person name="Nardi F."/>
        </authorList>
    </citation>
    <scope>NUCLEOTIDE SEQUENCE [LARGE SCALE GENOMIC DNA]</scope>
    <source>
        <strain evidence="1">DMR45628</strain>
    </source>
</reference>